<dbReference type="Proteomes" id="UP001500443">
    <property type="component" value="Unassembled WGS sequence"/>
</dbReference>
<feature type="transmembrane region" description="Helical" evidence="6">
    <location>
        <begin position="296"/>
        <end position="320"/>
    </location>
</feature>
<proteinExistence type="predicted"/>
<accession>A0ABP5JNT8</accession>
<keyword evidence="5 6" id="KW-0472">Membrane</keyword>
<dbReference type="NCBIfam" id="NF033135">
    <property type="entry name" value="cmx_cmrA"/>
    <property type="match status" value="1"/>
</dbReference>
<evidence type="ECO:0000256" key="6">
    <source>
        <dbReference type="SAM" id="Phobius"/>
    </source>
</evidence>
<evidence type="ECO:0000313" key="8">
    <source>
        <dbReference type="EMBL" id="GAA2117843.1"/>
    </source>
</evidence>
<feature type="transmembrane region" description="Helical" evidence="6">
    <location>
        <begin position="39"/>
        <end position="62"/>
    </location>
</feature>
<dbReference type="SUPFAM" id="SSF103473">
    <property type="entry name" value="MFS general substrate transporter"/>
    <property type="match status" value="1"/>
</dbReference>
<dbReference type="PANTHER" id="PTHR43124">
    <property type="entry name" value="PURINE EFFLUX PUMP PBUE"/>
    <property type="match status" value="1"/>
</dbReference>
<reference evidence="9" key="1">
    <citation type="journal article" date="2019" name="Int. J. Syst. Evol. Microbiol.">
        <title>The Global Catalogue of Microorganisms (GCM) 10K type strain sequencing project: providing services to taxonomists for standard genome sequencing and annotation.</title>
        <authorList>
            <consortium name="The Broad Institute Genomics Platform"/>
            <consortium name="The Broad Institute Genome Sequencing Center for Infectious Disease"/>
            <person name="Wu L."/>
            <person name="Ma J."/>
        </authorList>
    </citation>
    <scope>NUCLEOTIDE SEQUENCE [LARGE SCALE GENOMIC DNA]</scope>
    <source>
        <strain evidence="9">JCM 15481</strain>
    </source>
</reference>
<gene>
    <name evidence="8" type="ORF">GCM10009802_19160</name>
</gene>
<feature type="transmembrane region" description="Helical" evidence="6">
    <location>
        <begin position="271"/>
        <end position="290"/>
    </location>
</feature>
<dbReference type="CDD" id="cd17324">
    <property type="entry name" value="MFS_NepI_like"/>
    <property type="match status" value="1"/>
</dbReference>
<dbReference type="PANTHER" id="PTHR43124:SF3">
    <property type="entry name" value="CHLORAMPHENICOL EFFLUX PUMP RV0191"/>
    <property type="match status" value="1"/>
</dbReference>
<keyword evidence="2" id="KW-1003">Cell membrane</keyword>
<organism evidence="8 9">
    <name type="scientific">Streptomyces synnematoformans</name>
    <dbReference type="NCBI Taxonomy" id="415721"/>
    <lineage>
        <taxon>Bacteria</taxon>
        <taxon>Bacillati</taxon>
        <taxon>Actinomycetota</taxon>
        <taxon>Actinomycetes</taxon>
        <taxon>Kitasatosporales</taxon>
        <taxon>Streptomycetaceae</taxon>
        <taxon>Streptomyces</taxon>
    </lineage>
</organism>
<feature type="transmembrane region" description="Helical" evidence="6">
    <location>
        <begin position="158"/>
        <end position="177"/>
    </location>
</feature>
<keyword evidence="4 6" id="KW-1133">Transmembrane helix</keyword>
<dbReference type="InterPro" id="IPR020846">
    <property type="entry name" value="MFS_dom"/>
</dbReference>
<sequence length="393" mass="39342">MPLVLYVLALAVFAQGTSEFVLAGLLPDIANDLDISLGQAGLLTSAFAIGMALGAPVMAAAGRRLPPRWTMSGFLALFTVAHVVGAVAGSFGLLFATRVVSALANAGFLAVALSTVTHIVPPRMRARALAVILGGTTLALVAGVPAGALVGTALGWRATLWAIALVSLPALVAVLTATPTRTTPSGPAVPGRSLADELRTLRSAPVQVNIVLAVLVNAATFCSFTYLAAVADGPAGVNDTAVPLLLGGFGVGAFLGVTTAGRLADRNWPRVIAVCGPLLVLGWTLLAVTVASEPALWVLTPVLGALSFALGSTLIGRIMATATDAPAMSGSFATVAMNLGAVVGPVAGGIAIELTGVRGPLAASVVLAVLAVLLRRATRRATGERTPVPGPVG</sequence>
<dbReference type="RefSeq" id="WP_344289385.1">
    <property type="nucleotide sequence ID" value="NZ_BAAAPF010000038.1"/>
</dbReference>
<dbReference type="InterPro" id="IPR050189">
    <property type="entry name" value="MFS_Efflux_Transporters"/>
</dbReference>
<evidence type="ECO:0000313" key="9">
    <source>
        <dbReference type="Proteomes" id="UP001500443"/>
    </source>
</evidence>
<dbReference type="InterPro" id="IPR036259">
    <property type="entry name" value="MFS_trans_sf"/>
</dbReference>
<feature type="transmembrane region" description="Helical" evidence="6">
    <location>
        <begin position="102"/>
        <end position="121"/>
    </location>
</feature>
<comment type="caution">
    <text evidence="8">The sequence shown here is derived from an EMBL/GenBank/DDBJ whole genome shotgun (WGS) entry which is preliminary data.</text>
</comment>
<comment type="subcellular location">
    <subcellularLocation>
        <location evidence="1">Cell membrane</location>
        <topology evidence="1">Multi-pass membrane protein</topology>
    </subcellularLocation>
</comment>
<feature type="transmembrane region" description="Helical" evidence="6">
    <location>
        <begin position="74"/>
        <end position="96"/>
    </location>
</feature>
<feature type="domain" description="Major facilitator superfamily (MFS) profile" evidence="7">
    <location>
        <begin position="4"/>
        <end position="380"/>
    </location>
</feature>
<dbReference type="Pfam" id="PF07690">
    <property type="entry name" value="MFS_1"/>
    <property type="match status" value="1"/>
</dbReference>
<feature type="transmembrane region" description="Helical" evidence="6">
    <location>
        <begin position="208"/>
        <end position="229"/>
    </location>
</feature>
<feature type="transmembrane region" description="Helical" evidence="6">
    <location>
        <begin position="241"/>
        <end position="264"/>
    </location>
</feature>
<evidence type="ECO:0000259" key="7">
    <source>
        <dbReference type="PROSITE" id="PS50850"/>
    </source>
</evidence>
<evidence type="ECO:0000256" key="3">
    <source>
        <dbReference type="ARBA" id="ARBA00022692"/>
    </source>
</evidence>
<feature type="transmembrane region" description="Helical" evidence="6">
    <location>
        <begin position="128"/>
        <end position="152"/>
    </location>
</feature>
<keyword evidence="3 6" id="KW-0812">Transmembrane</keyword>
<dbReference type="InterPro" id="IPR011701">
    <property type="entry name" value="MFS"/>
</dbReference>
<evidence type="ECO:0000256" key="1">
    <source>
        <dbReference type="ARBA" id="ARBA00004651"/>
    </source>
</evidence>
<name>A0ABP5JNT8_9ACTN</name>
<dbReference type="PROSITE" id="PS50850">
    <property type="entry name" value="MFS"/>
    <property type="match status" value="1"/>
</dbReference>
<feature type="transmembrane region" description="Helical" evidence="6">
    <location>
        <begin position="358"/>
        <end position="375"/>
    </location>
</feature>
<dbReference type="EMBL" id="BAAAPF010000038">
    <property type="protein sequence ID" value="GAA2117843.1"/>
    <property type="molecule type" value="Genomic_DNA"/>
</dbReference>
<evidence type="ECO:0000256" key="5">
    <source>
        <dbReference type="ARBA" id="ARBA00023136"/>
    </source>
</evidence>
<evidence type="ECO:0000256" key="4">
    <source>
        <dbReference type="ARBA" id="ARBA00022989"/>
    </source>
</evidence>
<keyword evidence="9" id="KW-1185">Reference proteome</keyword>
<evidence type="ECO:0000256" key="2">
    <source>
        <dbReference type="ARBA" id="ARBA00022475"/>
    </source>
</evidence>
<protein>
    <submittedName>
        <fullName evidence="8">MFS transporter</fullName>
    </submittedName>
</protein>
<dbReference type="Gene3D" id="1.20.1250.20">
    <property type="entry name" value="MFS general substrate transporter like domains"/>
    <property type="match status" value="1"/>
</dbReference>
<feature type="transmembrane region" description="Helical" evidence="6">
    <location>
        <begin position="332"/>
        <end position="352"/>
    </location>
</feature>